<gene>
    <name evidence="1" type="ORF">BTMF_LOCUS8254</name>
</gene>
<accession>A0A0R3QR68</accession>
<dbReference type="Proteomes" id="UP000280834">
    <property type="component" value="Unassembled WGS sequence"/>
</dbReference>
<sequence>MSLLYKSPKFLSKRTKKTKPEVQRFLISRVNCDTNNIFCSKNGKNPLIGLL</sequence>
<protein>
    <submittedName>
        <fullName evidence="1 3">Uncharacterized protein</fullName>
    </submittedName>
</protein>
<evidence type="ECO:0000313" key="1">
    <source>
        <dbReference type="EMBL" id="VDO27468.1"/>
    </source>
</evidence>
<organism evidence="3">
    <name type="scientific">Brugia timori</name>
    <dbReference type="NCBI Taxonomy" id="42155"/>
    <lineage>
        <taxon>Eukaryota</taxon>
        <taxon>Metazoa</taxon>
        <taxon>Ecdysozoa</taxon>
        <taxon>Nematoda</taxon>
        <taxon>Chromadorea</taxon>
        <taxon>Rhabditida</taxon>
        <taxon>Spirurina</taxon>
        <taxon>Spiruromorpha</taxon>
        <taxon>Filarioidea</taxon>
        <taxon>Onchocercidae</taxon>
        <taxon>Brugia</taxon>
    </lineage>
</organism>
<proteinExistence type="predicted"/>
<keyword evidence="2" id="KW-1185">Reference proteome</keyword>
<reference evidence="1 2" key="2">
    <citation type="submission" date="2018-11" db="EMBL/GenBank/DDBJ databases">
        <authorList>
            <consortium name="Pathogen Informatics"/>
        </authorList>
    </citation>
    <scope>NUCLEOTIDE SEQUENCE [LARGE SCALE GENOMIC DNA]</scope>
</reference>
<dbReference type="EMBL" id="UZAG01016311">
    <property type="protein sequence ID" value="VDO27468.1"/>
    <property type="molecule type" value="Genomic_DNA"/>
</dbReference>
<evidence type="ECO:0000313" key="2">
    <source>
        <dbReference type="Proteomes" id="UP000280834"/>
    </source>
</evidence>
<reference evidence="3" key="1">
    <citation type="submission" date="2017-02" db="UniProtKB">
        <authorList>
            <consortium name="WormBaseParasite"/>
        </authorList>
    </citation>
    <scope>IDENTIFICATION</scope>
</reference>
<dbReference type="WBParaSite" id="BTMF_0001020301-mRNA-1">
    <property type="protein sequence ID" value="BTMF_0001020301-mRNA-1"/>
    <property type="gene ID" value="BTMF_0001020301"/>
</dbReference>
<name>A0A0R3QR68_9BILA</name>
<evidence type="ECO:0000313" key="3">
    <source>
        <dbReference type="WBParaSite" id="BTMF_0001020301-mRNA-1"/>
    </source>
</evidence>
<dbReference type="AlphaFoldDB" id="A0A0R3QR68"/>